<name>A0AAD5XF78_9FUNG</name>
<sequence length="369" mass="38495">MFIISRAVGNRAGVGVTGGLVPNGGGGVNGIGGPSAFLHTSVAARVRYPTLYVRVTRRQGARVAAKEERLAAKEAREAKGKDKSANADSGSRLVVRLRQRAALAKRLSLAASAHVAAGLKDKERLAGDRLRRLGLVAPPRPLLIAPFLASCDAHADPDARHIRRFVPHSLTQTLASLGATTTTTTAATSNTTTNATPSATNTATARSFKVTSVAGAKDTAKTAPDSALGIPSLFAKALSLSTTPSASSVNAKSLPTPSFVYGITPQDAKSILIDAPIHLAALAAESGPRVYDPPAPANNNNNNNNNSTQEQKVGPPATIAPDEMAELLRRQISLENASVKEINKFNRQQVIQIFGRKPFDTGSPEVQGG</sequence>
<dbReference type="AlphaFoldDB" id="A0AAD5XF78"/>
<evidence type="ECO:0000313" key="2">
    <source>
        <dbReference type="EMBL" id="KAJ3116834.1"/>
    </source>
</evidence>
<evidence type="ECO:0000256" key="1">
    <source>
        <dbReference type="SAM" id="MobiDB-lite"/>
    </source>
</evidence>
<proteinExistence type="predicted"/>
<comment type="caution">
    <text evidence="2">The sequence shown here is derived from an EMBL/GenBank/DDBJ whole genome shotgun (WGS) entry which is preliminary data.</text>
</comment>
<keyword evidence="3" id="KW-1185">Reference proteome</keyword>
<accession>A0AAD5XF78</accession>
<feature type="region of interest" description="Disordered" evidence="1">
    <location>
        <begin position="290"/>
        <end position="316"/>
    </location>
</feature>
<gene>
    <name evidence="2" type="ORF">HK100_000962</name>
</gene>
<organism evidence="2 3">
    <name type="scientific">Physocladia obscura</name>
    <dbReference type="NCBI Taxonomy" id="109957"/>
    <lineage>
        <taxon>Eukaryota</taxon>
        <taxon>Fungi</taxon>
        <taxon>Fungi incertae sedis</taxon>
        <taxon>Chytridiomycota</taxon>
        <taxon>Chytridiomycota incertae sedis</taxon>
        <taxon>Chytridiomycetes</taxon>
        <taxon>Chytridiales</taxon>
        <taxon>Chytriomycetaceae</taxon>
        <taxon>Physocladia</taxon>
    </lineage>
</organism>
<evidence type="ECO:0000313" key="3">
    <source>
        <dbReference type="Proteomes" id="UP001211907"/>
    </source>
</evidence>
<protein>
    <submittedName>
        <fullName evidence="2">Uncharacterized protein</fullName>
    </submittedName>
</protein>
<reference evidence="2" key="1">
    <citation type="submission" date="2020-05" db="EMBL/GenBank/DDBJ databases">
        <title>Phylogenomic resolution of chytrid fungi.</title>
        <authorList>
            <person name="Stajich J.E."/>
            <person name="Amses K."/>
            <person name="Simmons R."/>
            <person name="Seto K."/>
            <person name="Myers J."/>
            <person name="Bonds A."/>
            <person name="Quandt C.A."/>
            <person name="Barry K."/>
            <person name="Liu P."/>
            <person name="Grigoriev I."/>
            <person name="Longcore J.E."/>
            <person name="James T.Y."/>
        </authorList>
    </citation>
    <scope>NUCLEOTIDE SEQUENCE</scope>
    <source>
        <strain evidence="2">JEL0513</strain>
    </source>
</reference>
<dbReference type="Proteomes" id="UP001211907">
    <property type="component" value="Unassembled WGS sequence"/>
</dbReference>
<dbReference type="Gene3D" id="1.10.287.10">
    <property type="entry name" value="S15/NS1, RNA-binding"/>
    <property type="match status" value="1"/>
</dbReference>
<dbReference type="EMBL" id="JADGJH010001201">
    <property type="protein sequence ID" value="KAJ3116834.1"/>
    <property type="molecule type" value="Genomic_DNA"/>
</dbReference>